<sequence length="863" mass="93300">MKKASCFFQLSNQRSYSVSAQRFAEGIGVAILLMTGVAATAQNAIVQAPAADTHLTAPDGYTLHESVDLGGHIANVTGSEAMYSTLVNIQSGPRVLGEALELRAIPGTKNSLVDSLSAFSSGFGGDPNNFAKLNFHKGKLYEFSGMFRRHREYFDYDLLANPNLPSGLSIPIGSSIAPTGSLAWPQVEQSPFLFNTVRRMTDTSLTIFPISKVTFRAGYSQNVMEGPSLSPGESVGMYDALLQEYQRNSSDDFVGEIDWKPVRDTWLTFEEEVDHIKIDSSFTLAPGSFLAQEADGTPVALGNWDGFKPYGIGACNTSSMGSGYTNAATYTILSPPQTPGGKPIINPACSVATSYLRSQPTRILYPTEIFRFQSSSIRNVSMNGDVRYTDANMNLPNYYENFQGLDGAIRSTTYTGSASAKRKVTAVDYGIVWDASTKVRFSEQVDYSNVQQPGTANISKGITASTPTTAGNETINYAGALTPGSVSFEGSSNGVPLPDFFGRRDLTNDLTATWDSWSRTTFSLTWRYRLHTIGQGIPHDTPLPVGEDTDGTVTIHENGAVFNVTVRPRTHWDINGSVETLYADNAFTPVSPRETQHYRVHTMYRPKPWVTLSGVFNDLERHNNTNNNQAGVAAGDATYAGPISHVDRSRLVSVGAQLLPNERYGFDLNYGYSDVYASTNICYDAQASSAFPGAASPTGTACPGATVRGTTYYEFGPVKDFMSAPTQYGSVAFNYSPITSIHSSIGYTISAVNGSRFFNDARDVNGSLVSTYQSPEVSLAWTVHKGWIWKAQYRFYGYGEGGSSGAPFCSTSNPTPASPAPVVPCNSPTLAGLQTGLTLSPAGETAPRNFHANNLTLGMHYEF</sequence>
<dbReference type="Proteomes" id="UP000538666">
    <property type="component" value="Unassembled WGS sequence"/>
</dbReference>
<accession>A0A841JQA8</accession>
<evidence type="ECO:0000313" key="2">
    <source>
        <dbReference type="Proteomes" id="UP000538666"/>
    </source>
</evidence>
<name>A0A841JQA8_9BACT</name>
<dbReference type="RefSeq" id="WP_050058836.1">
    <property type="nucleotide sequence ID" value="NZ_JACHEK010000003.1"/>
</dbReference>
<dbReference type="EMBL" id="JACHEK010000003">
    <property type="protein sequence ID" value="MBB6143533.1"/>
    <property type="molecule type" value="Genomic_DNA"/>
</dbReference>
<evidence type="ECO:0008006" key="3">
    <source>
        <dbReference type="Google" id="ProtNLM"/>
    </source>
</evidence>
<dbReference type="OrthoDB" id="104098at2"/>
<comment type="caution">
    <text evidence="1">The sequence shown here is derived from an EMBL/GenBank/DDBJ whole genome shotgun (WGS) entry which is preliminary data.</text>
</comment>
<protein>
    <recommendedName>
        <fullName evidence="3">TonB-dependent receptor-like beta-barrel domain-containing protein</fullName>
    </recommendedName>
</protein>
<proteinExistence type="predicted"/>
<keyword evidence="2" id="KW-1185">Reference proteome</keyword>
<evidence type="ECO:0000313" key="1">
    <source>
        <dbReference type="EMBL" id="MBB6143533.1"/>
    </source>
</evidence>
<reference evidence="1 2" key="1">
    <citation type="submission" date="2020-08" db="EMBL/GenBank/DDBJ databases">
        <title>Genomic Encyclopedia of Type Strains, Phase IV (KMG-IV): sequencing the most valuable type-strain genomes for metagenomic binning, comparative biology and taxonomic classification.</title>
        <authorList>
            <person name="Goeker M."/>
        </authorList>
    </citation>
    <scope>NUCLEOTIDE SEQUENCE [LARGE SCALE GENOMIC DNA]</scope>
    <source>
        <strain evidence="1 2">DSM 103733</strain>
    </source>
</reference>
<organism evidence="1 2">
    <name type="scientific">Silvibacterium bohemicum</name>
    <dbReference type="NCBI Taxonomy" id="1577686"/>
    <lineage>
        <taxon>Bacteria</taxon>
        <taxon>Pseudomonadati</taxon>
        <taxon>Acidobacteriota</taxon>
        <taxon>Terriglobia</taxon>
        <taxon>Terriglobales</taxon>
        <taxon>Acidobacteriaceae</taxon>
        <taxon>Silvibacterium</taxon>
    </lineage>
</organism>
<gene>
    <name evidence="1" type="ORF">HNQ77_001482</name>
</gene>
<dbReference type="AlphaFoldDB" id="A0A841JQA8"/>